<dbReference type="EMBL" id="BAABJP010000003">
    <property type="protein sequence ID" value="GAA5147572.1"/>
    <property type="molecule type" value="Genomic_DNA"/>
</dbReference>
<reference evidence="12" key="1">
    <citation type="journal article" date="2019" name="Int. J. Syst. Evol. Microbiol.">
        <title>The Global Catalogue of Microorganisms (GCM) 10K type strain sequencing project: providing services to taxonomists for standard genome sequencing and annotation.</title>
        <authorList>
            <consortium name="The Broad Institute Genomics Platform"/>
            <consortium name="The Broad Institute Genome Sequencing Center for Infectious Disease"/>
            <person name="Wu L."/>
            <person name="Ma J."/>
        </authorList>
    </citation>
    <scope>NUCLEOTIDE SEQUENCE [LARGE SCALE GENOMIC DNA]</scope>
    <source>
        <strain evidence="12">JCM 18303</strain>
    </source>
</reference>
<name>A0ABP9PN22_9PSEU</name>
<evidence type="ECO:0000256" key="4">
    <source>
        <dbReference type="ARBA" id="ARBA00022692"/>
    </source>
</evidence>
<comment type="caution">
    <text evidence="11">The sequence shown here is derived from an EMBL/GenBank/DDBJ whole genome shotgun (WGS) entry which is preliminary data.</text>
</comment>
<feature type="transmembrane region" description="Helical" evidence="9">
    <location>
        <begin position="422"/>
        <end position="439"/>
    </location>
</feature>
<dbReference type="InterPro" id="IPR003918">
    <property type="entry name" value="NADH_UbQ_OxRdtase"/>
</dbReference>
<keyword evidence="4 7" id="KW-0812">Transmembrane</keyword>
<evidence type="ECO:0000259" key="10">
    <source>
        <dbReference type="Pfam" id="PF00361"/>
    </source>
</evidence>
<dbReference type="Proteomes" id="UP001428817">
    <property type="component" value="Unassembled WGS sequence"/>
</dbReference>
<feature type="transmembrane region" description="Helical" evidence="9">
    <location>
        <begin position="341"/>
        <end position="365"/>
    </location>
</feature>
<feature type="domain" description="NADH:quinone oxidoreductase/Mrp antiporter transmembrane" evidence="10">
    <location>
        <begin position="138"/>
        <end position="431"/>
    </location>
</feature>
<comment type="similarity">
    <text evidence="2">Belongs to the CPA3 antiporters (TC 2.A.63) subunit D family.</text>
</comment>
<keyword evidence="12" id="KW-1185">Reference proteome</keyword>
<evidence type="ECO:0000313" key="11">
    <source>
        <dbReference type="EMBL" id="GAA5147572.1"/>
    </source>
</evidence>
<evidence type="ECO:0000256" key="1">
    <source>
        <dbReference type="ARBA" id="ARBA00004651"/>
    </source>
</evidence>
<feature type="transmembrane region" description="Helical" evidence="9">
    <location>
        <begin position="144"/>
        <end position="161"/>
    </location>
</feature>
<feature type="transmembrane region" description="Helical" evidence="9">
    <location>
        <begin position="545"/>
        <end position="563"/>
    </location>
</feature>
<keyword evidence="5 9" id="KW-1133">Transmembrane helix</keyword>
<dbReference type="PRINTS" id="PR01437">
    <property type="entry name" value="NUOXDRDTASE4"/>
</dbReference>
<organism evidence="11 12">
    <name type="scientific">Pseudonocardia eucalypti</name>
    <dbReference type="NCBI Taxonomy" id="648755"/>
    <lineage>
        <taxon>Bacteria</taxon>
        <taxon>Bacillati</taxon>
        <taxon>Actinomycetota</taxon>
        <taxon>Actinomycetes</taxon>
        <taxon>Pseudonocardiales</taxon>
        <taxon>Pseudonocardiaceae</taxon>
        <taxon>Pseudonocardia</taxon>
    </lineage>
</organism>
<evidence type="ECO:0000256" key="7">
    <source>
        <dbReference type="RuleBase" id="RU000320"/>
    </source>
</evidence>
<comment type="subcellular location">
    <subcellularLocation>
        <location evidence="1">Cell membrane</location>
        <topology evidence="1">Multi-pass membrane protein</topology>
    </subcellularLocation>
    <subcellularLocation>
        <location evidence="7">Membrane</location>
        <topology evidence="7">Multi-pass membrane protein</topology>
    </subcellularLocation>
</comment>
<feature type="transmembrane region" description="Helical" evidence="9">
    <location>
        <begin position="217"/>
        <end position="242"/>
    </location>
</feature>
<dbReference type="PANTHER" id="PTHR42703:SF1">
    <property type="entry name" value="NA(+)_H(+) ANTIPORTER SUBUNIT D1"/>
    <property type="match status" value="1"/>
</dbReference>
<feature type="compositionally biased region" description="Basic and acidic residues" evidence="8">
    <location>
        <begin position="456"/>
        <end position="473"/>
    </location>
</feature>
<evidence type="ECO:0000256" key="8">
    <source>
        <dbReference type="SAM" id="MobiDB-lite"/>
    </source>
</evidence>
<keyword evidence="3" id="KW-1003">Cell membrane</keyword>
<feature type="transmembrane region" description="Helical" evidence="9">
    <location>
        <begin position="173"/>
        <end position="197"/>
    </location>
</feature>
<evidence type="ECO:0000256" key="9">
    <source>
        <dbReference type="SAM" id="Phobius"/>
    </source>
</evidence>
<feature type="transmembrane region" description="Helical" evidence="9">
    <location>
        <begin position="254"/>
        <end position="275"/>
    </location>
</feature>
<feature type="transmembrane region" description="Helical" evidence="9">
    <location>
        <begin position="601"/>
        <end position="618"/>
    </location>
</feature>
<dbReference type="InterPro" id="IPR001750">
    <property type="entry name" value="ND/Mrp_TM"/>
</dbReference>
<dbReference type="RefSeq" id="WP_345702552.1">
    <property type="nucleotide sequence ID" value="NZ_BAABJP010000003.1"/>
</dbReference>
<dbReference type="PANTHER" id="PTHR42703">
    <property type="entry name" value="NADH DEHYDROGENASE"/>
    <property type="match status" value="1"/>
</dbReference>
<proteinExistence type="inferred from homology"/>
<feature type="transmembrane region" description="Helical" evidence="9">
    <location>
        <begin position="47"/>
        <end position="71"/>
    </location>
</feature>
<feature type="region of interest" description="Disordered" evidence="8">
    <location>
        <begin position="454"/>
        <end position="474"/>
    </location>
</feature>
<feature type="transmembrane region" description="Helical" evidence="9">
    <location>
        <begin position="287"/>
        <end position="308"/>
    </location>
</feature>
<evidence type="ECO:0000256" key="5">
    <source>
        <dbReference type="ARBA" id="ARBA00022989"/>
    </source>
</evidence>
<sequence length="620" mass="62949">MAFPSGALPLGVLPAAGIALPMLTACLLVGLGRWLPRVAVDALATGAALAVLAAMAALANGTGTVTSVSWIGGWLPDAGGGVGIALVADRFGAGLAALAAGLVAAALLYSWHYLRDAQAHFQALLLLFLSGMVGFALSGDLFDMLVYFELMGAVAYGLAGYKVDEPRSVQGGLTFGVINSVGAYFALAGVALLYAATGQLGLAQLGEAIRASPPSHGLVLAGFVLVGSGWLVKAAVVPFHFWLADAHAVAPTPVCVVFSGVMAELGLYGVARVYLVVCRPVLPEAAVHRALVVLAVVTALLGSAMCLVQRHLKRLLAYSTIAHIGLFLLALQTFTPDGGTAAALYLVGHAGVKGALFLLVGLLLARYRSVDEAALHGAGRPHRLEAALFLLAALALAGLPPGGPGLGKALAEDATARAGIGWAHWVFLGVSVATGAAVLRAGARVYLGIGSPPVTDGEHTSGRDEEPETEHRLGRPPVTMLGVAVLLLAGGLSVGVLTPLGDAVGAGADRFLDGAGYRASVLHGTPPPAAVPSASGWTAHGGRQGLLAGVLAVLTALAMVYRARLTAAVARPLAVTRRVLTPVRAAWLAVERAHSGHIGDYLAWLLFGVAAFAALLVLPG</sequence>
<feature type="transmembrane region" description="Helical" evidence="9">
    <location>
        <begin position="12"/>
        <end position="35"/>
    </location>
</feature>
<dbReference type="Pfam" id="PF00361">
    <property type="entry name" value="Proton_antipo_M"/>
    <property type="match status" value="1"/>
</dbReference>
<evidence type="ECO:0000256" key="3">
    <source>
        <dbReference type="ARBA" id="ARBA00022475"/>
    </source>
</evidence>
<keyword evidence="6 9" id="KW-0472">Membrane</keyword>
<feature type="transmembrane region" description="Helical" evidence="9">
    <location>
        <begin position="386"/>
        <end position="402"/>
    </location>
</feature>
<evidence type="ECO:0000256" key="2">
    <source>
        <dbReference type="ARBA" id="ARBA00005346"/>
    </source>
</evidence>
<feature type="transmembrane region" description="Helical" evidence="9">
    <location>
        <begin position="91"/>
        <end position="109"/>
    </location>
</feature>
<gene>
    <name evidence="11" type="ORF">GCM10023321_08600</name>
</gene>
<evidence type="ECO:0000256" key="6">
    <source>
        <dbReference type="ARBA" id="ARBA00023136"/>
    </source>
</evidence>
<feature type="transmembrane region" description="Helical" evidence="9">
    <location>
        <begin position="121"/>
        <end position="138"/>
    </location>
</feature>
<accession>A0ABP9PN22</accession>
<protein>
    <recommendedName>
        <fullName evidence="10">NADH:quinone oxidoreductase/Mrp antiporter transmembrane domain-containing protein</fullName>
    </recommendedName>
</protein>
<feature type="transmembrane region" description="Helical" evidence="9">
    <location>
        <begin position="478"/>
        <end position="497"/>
    </location>
</feature>
<dbReference type="InterPro" id="IPR050586">
    <property type="entry name" value="CPA3_Na-H_Antiporter_D"/>
</dbReference>
<evidence type="ECO:0000313" key="12">
    <source>
        <dbReference type="Proteomes" id="UP001428817"/>
    </source>
</evidence>
<feature type="transmembrane region" description="Helical" evidence="9">
    <location>
        <begin position="315"/>
        <end position="335"/>
    </location>
</feature>